<feature type="region of interest" description="Disordered" evidence="2">
    <location>
        <begin position="259"/>
        <end position="282"/>
    </location>
</feature>
<accession>A0A8H7AW05</accession>
<dbReference type="RefSeq" id="XP_038781968.1">
    <property type="nucleotide sequence ID" value="XM_038935460.1"/>
</dbReference>
<evidence type="ECO:0000259" key="3">
    <source>
        <dbReference type="PROSITE" id="PS50157"/>
    </source>
</evidence>
<keyword evidence="5" id="KW-1185">Reference proteome</keyword>
<dbReference type="GO" id="GO:0008270">
    <property type="term" value="F:zinc ion binding"/>
    <property type="evidence" value="ECO:0007669"/>
    <property type="project" value="UniProtKB-KW"/>
</dbReference>
<name>A0A8H7AW05_9PLEO</name>
<feature type="domain" description="C2H2-type" evidence="3">
    <location>
        <begin position="239"/>
        <end position="269"/>
    </location>
</feature>
<sequence length="282" mass="31210">MAYDQTQRRDEVPWSQEDREYRRRAPFALAVVCDSGAEQAGRITSPGSGSEEYIQQSWSPVPAYVQPREGYYHNSSYQQSLLPGHNTVSSSAYQYRISAVAVPQDRPVPTFGYPTPQPYTNSYQYESTYSAASYPMDPGYTTVGPAHVSLSPSCPAPSYQSPQYSYAAPTANVSVSPPDVRYSMPLVQPLETSPIDDEYSVPCPYRCGTVLTGVHALGNLTRHLKTQACAGSSRAKVRYPCPIEGCERQYARSDGLRVHMRRRHGAPPPVPRTDGIVDDDEQ</sequence>
<reference evidence="4" key="1">
    <citation type="submission" date="2020-01" db="EMBL/GenBank/DDBJ databases">
        <authorList>
            <person name="Feng Z.H.Z."/>
        </authorList>
    </citation>
    <scope>NUCLEOTIDE SEQUENCE</scope>
    <source>
        <strain evidence="4">CBS107.38</strain>
    </source>
</reference>
<dbReference type="Proteomes" id="UP000596902">
    <property type="component" value="Unassembled WGS sequence"/>
</dbReference>
<protein>
    <recommendedName>
        <fullName evidence="3">C2H2-type domain-containing protein</fullName>
    </recommendedName>
</protein>
<reference evidence="4" key="2">
    <citation type="submission" date="2020-08" db="EMBL/GenBank/DDBJ databases">
        <title>Draft Genome Sequence of Cumin Blight Pathogen Alternaria burnsii.</title>
        <authorList>
            <person name="Feng Z."/>
        </authorList>
    </citation>
    <scope>NUCLEOTIDE SEQUENCE</scope>
    <source>
        <strain evidence="4">CBS107.38</strain>
    </source>
</reference>
<dbReference type="SMART" id="SM00355">
    <property type="entry name" value="ZnF_C2H2"/>
    <property type="match status" value="1"/>
</dbReference>
<dbReference type="PROSITE" id="PS50157">
    <property type="entry name" value="ZINC_FINGER_C2H2_2"/>
    <property type="match status" value="1"/>
</dbReference>
<dbReference type="Gene3D" id="3.30.160.60">
    <property type="entry name" value="Classic Zinc Finger"/>
    <property type="match status" value="1"/>
</dbReference>
<gene>
    <name evidence="4" type="ORF">GT037_010413</name>
</gene>
<evidence type="ECO:0000313" key="5">
    <source>
        <dbReference type="Proteomes" id="UP000596902"/>
    </source>
</evidence>
<evidence type="ECO:0000256" key="2">
    <source>
        <dbReference type="SAM" id="MobiDB-lite"/>
    </source>
</evidence>
<evidence type="ECO:0000256" key="1">
    <source>
        <dbReference type="PROSITE-ProRule" id="PRU00042"/>
    </source>
</evidence>
<proteinExistence type="predicted"/>
<dbReference type="InterPro" id="IPR013087">
    <property type="entry name" value="Znf_C2H2_type"/>
</dbReference>
<organism evidence="4 5">
    <name type="scientific">Alternaria burnsii</name>
    <dbReference type="NCBI Taxonomy" id="1187904"/>
    <lineage>
        <taxon>Eukaryota</taxon>
        <taxon>Fungi</taxon>
        <taxon>Dikarya</taxon>
        <taxon>Ascomycota</taxon>
        <taxon>Pezizomycotina</taxon>
        <taxon>Dothideomycetes</taxon>
        <taxon>Pleosporomycetidae</taxon>
        <taxon>Pleosporales</taxon>
        <taxon>Pleosporineae</taxon>
        <taxon>Pleosporaceae</taxon>
        <taxon>Alternaria</taxon>
        <taxon>Alternaria sect. Alternaria</taxon>
    </lineage>
</organism>
<dbReference type="EMBL" id="JAAABM010000021">
    <property type="protein sequence ID" value="KAF7671601.1"/>
    <property type="molecule type" value="Genomic_DNA"/>
</dbReference>
<comment type="caution">
    <text evidence="4">The sequence shown here is derived from an EMBL/GenBank/DDBJ whole genome shotgun (WGS) entry which is preliminary data.</text>
</comment>
<keyword evidence="1" id="KW-0863">Zinc-finger</keyword>
<evidence type="ECO:0000313" key="4">
    <source>
        <dbReference type="EMBL" id="KAF7671601.1"/>
    </source>
</evidence>
<dbReference type="AlphaFoldDB" id="A0A8H7AW05"/>
<dbReference type="GeneID" id="62208638"/>
<keyword evidence="1" id="KW-0862">Zinc</keyword>
<keyword evidence="1" id="KW-0479">Metal-binding</keyword>
<dbReference type="PROSITE" id="PS00028">
    <property type="entry name" value="ZINC_FINGER_C2H2_1"/>
    <property type="match status" value="1"/>
</dbReference>